<protein>
    <submittedName>
        <fullName evidence="2">HD-GYP domain-containing protein</fullName>
        <ecNumber evidence="2">3.1.4.-</ecNumber>
    </submittedName>
</protein>
<dbReference type="RefSeq" id="WP_371387726.1">
    <property type="nucleotide sequence ID" value="NZ_JBGLYH010000058.1"/>
</dbReference>
<dbReference type="SMART" id="SM00471">
    <property type="entry name" value="HDc"/>
    <property type="match status" value="1"/>
</dbReference>
<dbReference type="EMBL" id="JBGLYH010000058">
    <property type="protein sequence ID" value="MEZ7198232.1"/>
    <property type="molecule type" value="Genomic_DNA"/>
</dbReference>
<name>A0ABV4K5H9_9BACT</name>
<gene>
    <name evidence="2" type="ORF">AB6M95_15875</name>
</gene>
<evidence type="ECO:0000259" key="1">
    <source>
        <dbReference type="PROSITE" id="PS51832"/>
    </source>
</evidence>
<dbReference type="InterPro" id="IPR003607">
    <property type="entry name" value="HD/PDEase_dom"/>
</dbReference>
<comment type="caution">
    <text evidence="2">The sequence shown here is derived from an EMBL/GenBank/DDBJ whole genome shotgun (WGS) entry which is preliminary data.</text>
</comment>
<dbReference type="Proteomes" id="UP001568698">
    <property type="component" value="Unassembled WGS sequence"/>
</dbReference>
<sequence>MSPENCAVEIQACLIEIARAAEARTKSTAYHSEKVARVAHGIAKALDRPKNILARLLLVGRLHNIGLVGTCDSVLRKTGKLTPQEFKHIQEHTRLGAALLAPIPELADVAEVCLSHHERWDGSGYPNGLAGEKIPRLARLISVADSYCAMISERPHRDSLPRPVAADIIAEERGTLLCPECVDGFLTWYKKTDGRIDLF</sequence>
<evidence type="ECO:0000313" key="2">
    <source>
        <dbReference type="EMBL" id="MEZ7198232.1"/>
    </source>
</evidence>
<dbReference type="EC" id="3.1.4.-" evidence="2"/>
<proteinExistence type="predicted"/>
<dbReference type="InterPro" id="IPR052020">
    <property type="entry name" value="Cyclic_di-GMP/3'3'-cGAMP_PDE"/>
</dbReference>
<dbReference type="Pfam" id="PF13487">
    <property type="entry name" value="HD_5"/>
    <property type="match status" value="1"/>
</dbReference>
<dbReference type="SUPFAM" id="SSF109604">
    <property type="entry name" value="HD-domain/PDEase-like"/>
    <property type="match status" value="1"/>
</dbReference>
<dbReference type="PANTHER" id="PTHR45228">
    <property type="entry name" value="CYCLIC DI-GMP PHOSPHODIESTERASE TM_0186-RELATED"/>
    <property type="match status" value="1"/>
</dbReference>
<keyword evidence="2" id="KW-0378">Hydrolase</keyword>
<feature type="domain" description="HD-GYP" evidence="1">
    <location>
        <begin position="6"/>
        <end position="199"/>
    </location>
</feature>
<organism evidence="2 3">
    <name type="scientific">Pseudodesulfovibrio karagichevae</name>
    <dbReference type="NCBI Taxonomy" id="3239305"/>
    <lineage>
        <taxon>Bacteria</taxon>
        <taxon>Pseudomonadati</taxon>
        <taxon>Thermodesulfobacteriota</taxon>
        <taxon>Desulfovibrionia</taxon>
        <taxon>Desulfovibrionales</taxon>
        <taxon>Desulfovibrionaceae</taxon>
    </lineage>
</organism>
<evidence type="ECO:0000313" key="3">
    <source>
        <dbReference type="Proteomes" id="UP001568698"/>
    </source>
</evidence>
<reference evidence="2 3" key="1">
    <citation type="submission" date="2024-08" db="EMBL/GenBank/DDBJ databases">
        <title>Sulfate-reducing bacteria isolated from formation water of the oil field in Kazakhstan and description of Pseudodesulfovibrio sp.</title>
        <authorList>
            <person name="Bidzhieva S.K."/>
            <person name="Tourova T.P."/>
            <person name="Grouzdev D.S."/>
            <person name="Beletsky A.V."/>
            <person name="Sokolova D.S."/>
            <person name="Samigullina S.R."/>
            <person name="Poltaraus A.B."/>
            <person name="Avtukh A.N."/>
            <person name="Tereshina V.M."/>
            <person name="Zhaparov N.S."/>
            <person name="Mardanov A.V."/>
            <person name="Nazina T.N."/>
        </authorList>
    </citation>
    <scope>NUCLEOTIDE SEQUENCE [LARGE SCALE GENOMIC DNA]</scope>
    <source>
        <strain evidence="2 3">9FUS</strain>
    </source>
</reference>
<dbReference type="GO" id="GO:0016787">
    <property type="term" value="F:hydrolase activity"/>
    <property type="evidence" value="ECO:0007669"/>
    <property type="project" value="UniProtKB-KW"/>
</dbReference>
<keyword evidence="3" id="KW-1185">Reference proteome</keyword>
<dbReference type="CDD" id="cd00077">
    <property type="entry name" value="HDc"/>
    <property type="match status" value="1"/>
</dbReference>
<accession>A0ABV4K5H9</accession>
<dbReference type="Gene3D" id="1.10.3210.10">
    <property type="entry name" value="Hypothetical protein af1432"/>
    <property type="match status" value="1"/>
</dbReference>
<dbReference type="PROSITE" id="PS51832">
    <property type="entry name" value="HD_GYP"/>
    <property type="match status" value="1"/>
</dbReference>
<dbReference type="InterPro" id="IPR037522">
    <property type="entry name" value="HD_GYP_dom"/>
</dbReference>